<name>A0AAV8YK48_9CUCU</name>
<organism evidence="2 3">
    <name type="scientific">Rhamnusium bicolor</name>
    <dbReference type="NCBI Taxonomy" id="1586634"/>
    <lineage>
        <taxon>Eukaryota</taxon>
        <taxon>Metazoa</taxon>
        <taxon>Ecdysozoa</taxon>
        <taxon>Arthropoda</taxon>
        <taxon>Hexapoda</taxon>
        <taxon>Insecta</taxon>
        <taxon>Pterygota</taxon>
        <taxon>Neoptera</taxon>
        <taxon>Endopterygota</taxon>
        <taxon>Coleoptera</taxon>
        <taxon>Polyphaga</taxon>
        <taxon>Cucujiformia</taxon>
        <taxon>Chrysomeloidea</taxon>
        <taxon>Cerambycidae</taxon>
        <taxon>Lepturinae</taxon>
        <taxon>Rhagiini</taxon>
        <taxon>Rhamnusium</taxon>
    </lineage>
</organism>
<feature type="domain" description="DUF4806" evidence="1">
    <location>
        <begin position="157"/>
        <end position="228"/>
    </location>
</feature>
<gene>
    <name evidence="2" type="ORF">NQ314_007759</name>
</gene>
<reference evidence="2" key="1">
    <citation type="journal article" date="2023" name="Insect Mol. Biol.">
        <title>Genome sequencing provides insights into the evolution of gene families encoding plant cell wall-degrading enzymes in longhorned beetles.</title>
        <authorList>
            <person name="Shin N.R."/>
            <person name="Okamura Y."/>
            <person name="Kirsch R."/>
            <person name="Pauchet Y."/>
        </authorList>
    </citation>
    <scope>NUCLEOTIDE SEQUENCE</scope>
    <source>
        <strain evidence="2">RBIC_L_NR</strain>
    </source>
</reference>
<dbReference type="AlphaFoldDB" id="A0AAV8YK48"/>
<dbReference type="InterPro" id="IPR032071">
    <property type="entry name" value="DUF4806"/>
</dbReference>
<dbReference type="EMBL" id="JANEYF010002140">
    <property type="protein sequence ID" value="KAJ8950902.1"/>
    <property type="molecule type" value="Genomic_DNA"/>
</dbReference>
<accession>A0AAV8YK48</accession>
<dbReference type="PANTHER" id="PTHR34153">
    <property type="entry name" value="SI:CH211-262H13.3-RELATED-RELATED"/>
    <property type="match status" value="1"/>
</dbReference>
<comment type="caution">
    <text evidence="2">The sequence shown here is derived from an EMBL/GenBank/DDBJ whole genome shotgun (WGS) entry which is preliminary data.</text>
</comment>
<evidence type="ECO:0000313" key="3">
    <source>
        <dbReference type="Proteomes" id="UP001162156"/>
    </source>
</evidence>
<evidence type="ECO:0000313" key="2">
    <source>
        <dbReference type="EMBL" id="KAJ8950902.1"/>
    </source>
</evidence>
<sequence length="295" mass="33349">MTLRLPSERQVRLRSPTVPRTILQESHHAPLCTSRSLSSTPVLQRIREAQLPGNSGYSCSQQIYDVSSLGTSGSLRTSVSQKNETLPTIGSSLNNTQLTQSQIPDDSDFKRIVFNEMSLLNLKINTALEKIDSLIRAKRTETEPEGLQQLPQILYLIPLKNDQDFEHMEDWLKEGTNQRILIKELSRIGGSSINQVTRKIMYRTLSNEVGMEYSWEGAKKKKPFKNLALAAVILESVRLCFANATECEIITIIKLWLVRSKDRYLNANKGNKENEENHSGHEDLNVERDIIEGAG</sequence>
<keyword evidence="3" id="KW-1185">Reference proteome</keyword>
<dbReference type="Proteomes" id="UP001162156">
    <property type="component" value="Unassembled WGS sequence"/>
</dbReference>
<evidence type="ECO:0000259" key="1">
    <source>
        <dbReference type="Pfam" id="PF16064"/>
    </source>
</evidence>
<protein>
    <recommendedName>
        <fullName evidence="1">DUF4806 domain-containing protein</fullName>
    </recommendedName>
</protein>
<proteinExistence type="predicted"/>
<dbReference type="PANTHER" id="PTHR34153:SF2">
    <property type="entry name" value="SI:CH211-262H13.3-RELATED"/>
    <property type="match status" value="1"/>
</dbReference>
<dbReference type="Pfam" id="PF16064">
    <property type="entry name" value="DUF4806"/>
    <property type="match status" value="1"/>
</dbReference>